<feature type="region of interest" description="Disordered" evidence="1">
    <location>
        <begin position="459"/>
        <end position="478"/>
    </location>
</feature>
<proteinExistence type="predicted"/>
<accession>A0ABW2PMQ8</accession>
<feature type="compositionally biased region" description="Basic residues" evidence="1">
    <location>
        <begin position="464"/>
        <end position="473"/>
    </location>
</feature>
<keyword evidence="3" id="KW-1185">Reference proteome</keyword>
<reference evidence="3" key="1">
    <citation type="journal article" date="2019" name="Int. J. Syst. Evol. Microbiol.">
        <title>The Global Catalogue of Microorganisms (GCM) 10K type strain sequencing project: providing services to taxonomists for standard genome sequencing and annotation.</title>
        <authorList>
            <consortium name="The Broad Institute Genomics Platform"/>
            <consortium name="The Broad Institute Genome Sequencing Center for Infectious Disease"/>
            <person name="Wu L."/>
            <person name="Ma J."/>
        </authorList>
    </citation>
    <scope>NUCLEOTIDE SEQUENCE [LARGE SCALE GENOMIC DNA]</scope>
    <source>
        <strain evidence="3">CECT 7649</strain>
    </source>
</reference>
<comment type="caution">
    <text evidence="2">The sequence shown here is derived from an EMBL/GenBank/DDBJ whole genome shotgun (WGS) entry which is preliminary data.</text>
</comment>
<dbReference type="EMBL" id="JBHTCG010000077">
    <property type="protein sequence ID" value="MFC7388456.1"/>
    <property type="molecule type" value="Genomic_DNA"/>
</dbReference>
<evidence type="ECO:0000256" key="1">
    <source>
        <dbReference type="SAM" id="MobiDB-lite"/>
    </source>
</evidence>
<evidence type="ECO:0000313" key="2">
    <source>
        <dbReference type="EMBL" id="MFC7388456.1"/>
    </source>
</evidence>
<protein>
    <submittedName>
        <fullName evidence="2">ISAzo13 family transposase</fullName>
    </submittedName>
</protein>
<evidence type="ECO:0000313" key="3">
    <source>
        <dbReference type="Proteomes" id="UP001596496"/>
    </source>
</evidence>
<organism evidence="2 3">
    <name type="scientific">Sphaerisporangium rhizosphaerae</name>
    <dbReference type="NCBI Taxonomy" id="2269375"/>
    <lineage>
        <taxon>Bacteria</taxon>
        <taxon>Bacillati</taxon>
        <taxon>Actinomycetota</taxon>
        <taxon>Actinomycetes</taxon>
        <taxon>Streptosporangiales</taxon>
        <taxon>Streptosporangiaceae</taxon>
        <taxon>Sphaerisporangium</taxon>
    </lineage>
</organism>
<dbReference type="RefSeq" id="WP_380832579.1">
    <property type="nucleotide sequence ID" value="NZ_JBHTCG010000077.1"/>
</dbReference>
<name>A0ABW2PMQ8_9ACTN</name>
<dbReference type="NCBIfam" id="NF033519">
    <property type="entry name" value="transpos_ISAzo13"/>
    <property type="match status" value="1"/>
</dbReference>
<dbReference type="InterPro" id="IPR011518">
    <property type="entry name" value="Transposase_36"/>
</dbReference>
<sequence length="697" mass="77742">MAISSEVHEQLVARFEVLLPHLNERQRRLVLAQEARLLGHGGVRAVAAVAGVSETTVRAGVFELEAGEDPLPNGRIRRPGGGRKPIEDHDPAVIPALLALVEPDERGDPMSPLRWTTKSLRNLAEELTQQGHPVSAPTVGRLLREQGFSLQANAKTLEGTQHPDRDAQFRYLNEQVKQYQAASQPVISIDAKKKEQLGQLPNPGRQWRPKGDPVKVEDHSFYFIGPDVEVAIPFGIYDLTHDAGWVNVGTDHDTSVFAVESIRRWWRSHGRLGYPAADRLLITADCGGSNSYRYRLWKAELAAFAAETGLTVTVCHFPPGTSKWNKIEHRLFSHITMNWRGRPLTSHEVVVNSIAATRTRTGLRVHAELDTRAYPIGISISREYMRSLPITPHEHRGTWNYTIAPASLDGGAVAVTADDRQQWRAQALAMLADPRLTGMSAEELNALCRRLAPAQAAQAEQRKFQQRGRRRLKAPGAHGKPLLTDADRVLITVIYLRQVCSQKVLVDLLSTNPVTIGEAIRQTRTLMEEQQITVSQTTHYFSRSQDLRDWFDHGAVTTQMHISQVLSHPEVTGMPRDTFQAMIKRITVSYHATIERRRHQQRGGERLAGSRRGVFRQKITDADRILATVLAQRQLCDQQTLADLFGVSRGTIRNAIDDVLPLLKQDGYISTPATHRFTTATELLASVSAAHDSETPS</sequence>
<gene>
    <name evidence="2" type="ORF">ACFQSB_40070</name>
</gene>
<dbReference type="Pfam" id="PF07592">
    <property type="entry name" value="DDE_Tnp_ISAZ013"/>
    <property type="match status" value="1"/>
</dbReference>
<dbReference type="Proteomes" id="UP001596496">
    <property type="component" value="Unassembled WGS sequence"/>
</dbReference>